<name>A0A0D8IVK7_9FIRM</name>
<dbReference type="GO" id="GO:0019808">
    <property type="term" value="F:polyamine binding"/>
    <property type="evidence" value="ECO:0007669"/>
    <property type="project" value="InterPro"/>
</dbReference>
<keyword evidence="2" id="KW-0813">Transport</keyword>
<dbReference type="InterPro" id="IPR001188">
    <property type="entry name" value="Sperm_putr-bd"/>
</dbReference>
<evidence type="ECO:0000313" key="8">
    <source>
        <dbReference type="Proteomes" id="UP000032483"/>
    </source>
</evidence>
<proteinExistence type="predicted"/>
<comment type="subcellular location">
    <subcellularLocation>
        <location evidence="1">Periplasm</location>
    </subcellularLocation>
</comment>
<dbReference type="EMBL" id="JXXK01000051">
    <property type="protein sequence ID" value="KJF38321.1"/>
    <property type="molecule type" value="Genomic_DNA"/>
</dbReference>
<evidence type="ECO:0000256" key="1">
    <source>
        <dbReference type="ARBA" id="ARBA00004418"/>
    </source>
</evidence>
<evidence type="ECO:0000256" key="6">
    <source>
        <dbReference type="SAM" id="SignalP"/>
    </source>
</evidence>
<evidence type="ECO:0000256" key="5">
    <source>
        <dbReference type="SAM" id="Phobius"/>
    </source>
</evidence>
<gene>
    <name evidence="7" type="ORF">TQ39_18725</name>
</gene>
<keyword evidence="5" id="KW-0812">Transmembrane</keyword>
<dbReference type="Pfam" id="PF13343">
    <property type="entry name" value="SBP_bac_6"/>
    <property type="match status" value="1"/>
</dbReference>
<sequence length="414" mass="45636">MKHILKAKKRFLCLLLAGALAACLSPAALAAPDGVEVAPGYDYTRFKDAGITLNVYNWGEYISNGTDGSMDVVKEFENLTGIRVNYTTYDTNESLYAKLKSGGGNYDVIIPSDYMIGKMAAEGMLEELDPANIPNAALIGDAYRSKPFDPQNKYSVAYTWGLVCIVYNRTMVDEGDLEQGWGILWDEKYAGQVLMFNNSRDAFAIAGKLLGNSINPGSVQEIEQAAEKLKEQKSVVQSYVMDEVFDKMGGGEAALAPYYVGDGVTMMADNPDLAMFIPAEGTNIYIDAMCIPKGSRNKEAAEMFINFMCETQVALANAEYICYSSPQVEVPALLDEETRENEMMYPGADTLSRCETMEVLPDELNSAMDKAWSDVRSYDAAGNGWVMPLMLVAMLALSGVGYWRKAVRRRRSQF</sequence>
<feature type="signal peptide" evidence="6">
    <location>
        <begin position="1"/>
        <end position="30"/>
    </location>
</feature>
<keyword evidence="5" id="KW-1133">Transmembrane helix</keyword>
<dbReference type="PRINTS" id="PR00909">
    <property type="entry name" value="SPERMDNBNDNG"/>
</dbReference>
<dbReference type="SUPFAM" id="SSF53850">
    <property type="entry name" value="Periplasmic binding protein-like II"/>
    <property type="match status" value="1"/>
</dbReference>
<dbReference type="PANTHER" id="PTHR30222">
    <property type="entry name" value="SPERMIDINE/PUTRESCINE-BINDING PERIPLASMIC PROTEIN"/>
    <property type="match status" value="1"/>
</dbReference>
<dbReference type="RefSeq" id="WP_050006648.1">
    <property type="nucleotide sequence ID" value="NZ_DAWBJP010000077.1"/>
</dbReference>
<feature type="transmembrane region" description="Helical" evidence="5">
    <location>
        <begin position="385"/>
        <end position="403"/>
    </location>
</feature>
<keyword evidence="3 6" id="KW-0732">Signal</keyword>
<keyword evidence="8" id="KW-1185">Reference proteome</keyword>
<organism evidence="7 8">
    <name type="scientific">Ruthenibacterium lactatiformans</name>
    <dbReference type="NCBI Taxonomy" id="1550024"/>
    <lineage>
        <taxon>Bacteria</taxon>
        <taxon>Bacillati</taxon>
        <taxon>Bacillota</taxon>
        <taxon>Clostridia</taxon>
        <taxon>Eubacteriales</taxon>
        <taxon>Oscillospiraceae</taxon>
        <taxon>Ruthenibacterium</taxon>
    </lineage>
</organism>
<dbReference type="GO" id="GO:0015846">
    <property type="term" value="P:polyamine transport"/>
    <property type="evidence" value="ECO:0007669"/>
    <property type="project" value="InterPro"/>
</dbReference>
<evidence type="ECO:0000313" key="7">
    <source>
        <dbReference type="EMBL" id="KJF38321.1"/>
    </source>
</evidence>
<dbReference type="GeneID" id="42858571"/>
<dbReference type="PROSITE" id="PS51257">
    <property type="entry name" value="PROKAR_LIPOPROTEIN"/>
    <property type="match status" value="1"/>
</dbReference>
<dbReference type="PATRIC" id="fig|1550024.3.peg.4299"/>
<keyword evidence="5" id="KW-0472">Membrane</keyword>
<dbReference type="CDD" id="cd13663">
    <property type="entry name" value="PBP2_PotD_PotF_like_2"/>
    <property type="match status" value="1"/>
</dbReference>
<accession>A0A0D8IVK7</accession>
<dbReference type="Gene3D" id="3.40.190.10">
    <property type="entry name" value="Periplasmic binding protein-like II"/>
    <property type="match status" value="2"/>
</dbReference>
<keyword evidence="4" id="KW-0574">Periplasm</keyword>
<dbReference type="Proteomes" id="UP000032483">
    <property type="component" value="Unassembled WGS sequence"/>
</dbReference>
<feature type="chain" id="PRO_5002330581" evidence="6">
    <location>
        <begin position="31"/>
        <end position="414"/>
    </location>
</feature>
<dbReference type="PANTHER" id="PTHR30222:SF17">
    <property type="entry name" value="SPERMIDINE_PUTRESCINE-BINDING PERIPLASMIC PROTEIN"/>
    <property type="match status" value="1"/>
</dbReference>
<comment type="caution">
    <text evidence="7">The sequence shown here is derived from an EMBL/GenBank/DDBJ whole genome shotgun (WGS) entry which is preliminary data.</text>
</comment>
<evidence type="ECO:0000256" key="2">
    <source>
        <dbReference type="ARBA" id="ARBA00022448"/>
    </source>
</evidence>
<evidence type="ECO:0000256" key="3">
    <source>
        <dbReference type="ARBA" id="ARBA00022729"/>
    </source>
</evidence>
<dbReference type="AlphaFoldDB" id="A0A0D8IVK7"/>
<evidence type="ECO:0000256" key="4">
    <source>
        <dbReference type="ARBA" id="ARBA00022764"/>
    </source>
</evidence>
<dbReference type="GO" id="GO:0042597">
    <property type="term" value="C:periplasmic space"/>
    <property type="evidence" value="ECO:0007669"/>
    <property type="project" value="UniProtKB-SubCell"/>
</dbReference>
<reference evidence="7" key="1">
    <citation type="submission" date="2015-02" db="EMBL/GenBank/DDBJ databases">
        <title>A novel member of the family Ruminococcaceae isolated from human feces.</title>
        <authorList>
            <person name="Shkoporov A.N."/>
            <person name="Chaplin A.V."/>
            <person name="Motuzova O.V."/>
            <person name="Kafarskaia L.I."/>
            <person name="Khokhlova E.V."/>
            <person name="Efimov B.A."/>
        </authorList>
    </citation>
    <scope>NUCLEOTIDE SEQUENCE [LARGE SCALE GENOMIC DNA]</scope>
    <source>
        <strain evidence="7">585-1</strain>
    </source>
</reference>
<protein>
    <submittedName>
        <fullName evidence="7">Spermidine/putrescine ABC transporter substrate-binding protein</fullName>
    </submittedName>
</protein>